<dbReference type="GeneID" id="576053"/>
<evidence type="ECO:0000256" key="1">
    <source>
        <dbReference type="ARBA" id="ARBA00005771"/>
    </source>
</evidence>
<feature type="domain" description="Sulfotransferase" evidence="3">
    <location>
        <begin position="41"/>
        <end position="303"/>
    </location>
</feature>
<dbReference type="Proteomes" id="UP000007110">
    <property type="component" value="Unassembled WGS sequence"/>
</dbReference>
<dbReference type="SUPFAM" id="SSF52540">
    <property type="entry name" value="P-loop containing nucleoside triphosphate hydrolases"/>
    <property type="match status" value="1"/>
</dbReference>
<organism evidence="4 5">
    <name type="scientific">Strongylocentrotus purpuratus</name>
    <name type="common">Purple sea urchin</name>
    <dbReference type="NCBI Taxonomy" id="7668"/>
    <lineage>
        <taxon>Eukaryota</taxon>
        <taxon>Metazoa</taxon>
        <taxon>Echinodermata</taxon>
        <taxon>Eleutherozoa</taxon>
        <taxon>Echinozoa</taxon>
        <taxon>Echinoidea</taxon>
        <taxon>Euechinoidea</taxon>
        <taxon>Echinacea</taxon>
        <taxon>Camarodonta</taxon>
        <taxon>Echinidea</taxon>
        <taxon>Strongylocentrotidae</taxon>
        <taxon>Strongylocentrotus</taxon>
    </lineage>
</organism>
<reference evidence="4" key="2">
    <citation type="submission" date="2021-01" db="UniProtKB">
        <authorList>
            <consortium name="EnsemblMetazoa"/>
        </authorList>
    </citation>
    <scope>IDENTIFICATION</scope>
</reference>
<evidence type="ECO:0000313" key="4">
    <source>
        <dbReference type="EnsemblMetazoa" id="XP_781492"/>
    </source>
</evidence>
<dbReference type="GO" id="GO:0005737">
    <property type="term" value="C:cytoplasm"/>
    <property type="evidence" value="ECO:0000318"/>
    <property type="project" value="GO_Central"/>
</dbReference>
<accession>A0A7M7RD60</accession>
<evidence type="ECO:0000256" key="2">
    <source>
        <dbReference type="ARBA" id="ARBA00022679"/>
    </source>
</evidence>
<dbReference type="EnsemblMetazoa" id="XM_776399">
    <property type="protein sequence ID" value="XP_781492"/>
    <property type="gene ID" value="LOC576053"/>
</dbReference>
<reference evidence="5" key="1">
    <citation type="submission" date="2015-02" db="EMBL/GenBank/DDBJ databases">
        <title>Genome sequencing for Strongylocentrotus purpuratus.</title>
        <authorList>
            <person name="Murali S."/>
            <person name="Liu Y."/>
            <person name="Vee V."/>
            <person name="English A."/>
            <person name="Wang M."/>
            <person name="Skinner E."/>
            <person name="Han Y."/>
            <person name="Muzny D.M."/>
            <person name="Worley K.C."/>
            <person name="Gibbs R.A."/>
        </authorList>
    </citation>
    <scope>NUCLEOTIDE SEQUENCE</scope>
</reference>
<evidence type="ECO:0000313" key="5">
    <source>
        <dbReference type="Proteomes" id="UP000007110"/>
    </source>
</evidence>
<dbReference type="InParanoid" id="A0A7M7RD60"/>
<proteinExistence type="inferred from homology"/>
<dbReference type="GO" id="GO:0008146">
    <property type="term" value="F:sulfotransferase activity"/>
    <property type="evidence" value="ECO:0000318"/>
    <property type="project" value="GO_Central"/>
</dbReference>
<comment type="similarity">
    <text evidence="1">Belongs to the sulfotransferase 1 family.</text>
</comment>
<name>A0A7M7RD60_STRPU</name>
<dbReference type="AlphaFoldDB" id="A0A7M7RD60"/>
<dbReference type="Gene3D" id="3.40.50.300">
    <property type="entry name" value="P-loop containing nucleotide triphosphate hydrolases"/>
    <property type="match status" value="1"/>
</dbReference>
<keyword evidence="5" id="KW-1185">Reference proteome</keyword>
<dbReference type="InterPro" id="IPR000863">
    <property type="entry name" value="Sulfotransferase_dom"/>
</dbReference>
<dbReference type="RefSeq" id="XP_781492.3">
    <property type="nucleotide sequence ID" value="XM_776399.5"/>
</dbReference>
<protein>
    <recommendedName>
        <fullName evidence="3">Sulfotransferase domain-containing protein</fullName>
    </recommendedName>
</protein>
<dbReference type="OrthoDB" id="205623at2759"/>
<sequence>MESNIDELPLIMGNHVHKGIRYPNSVLPSTIDAMETFEVRPDDIFVNTYPKSGTHWIMEIIGLILADGYPDKIDRTLWSSCIEMINIGINKLPKTRAEELTNPINMTPFLDVVVKAPSPRVIQTHLRFKLLPTNLLKRAKVVYLARNPKDVVNSYFNFIGNTRAFDNAPYDKVAEAFMEEQNFRWGSWFDHVMAAWKLRDEENILFMFYEDMQKEPVKSIEQVAKFLGRPLSEETLQRVLEHSSFKGMSQTYRKAAEEAAKSGGIDFTAPSFLKKGTSGQWKSRFTVTLNETFDRWYQKKVKGADIKFDFE</sequence>
<dbReference type="InterPro" id="IPR027417">
    <property type="entry name" value="P-loop_NTPase"/>
</dbReference>
<dbReference type="GO" id="GO:0051923">
    <property type="term" value="P:sulfation"/>
    <property type="evidence" value="ECO:0000318"/>
    <property type="project" value="GO_Central"/>
</dbReference>
<dbReference type="KEGG" id="spu:576053"/>
<dbReference type="Pfam" id="PF00685">
    <property type="entry name" value="Sulfotransfer_1"/>
    <property type="match status" value="1"/>
</dbReference>
<evidence type="ECO:0000259" key="3">
    <source>
        <dbReference type="Pfam" id="PF00685"/>
    </source>
</evidence>
<dbReference type="OMA" id="WSSCIEM"/>
<dbReference type="PANTHER" id="PTHR11783">
    <property type="entry name" value="SULFOTRANSFERASE SULT"/>
    <property type="match status" value="1"/>
</dbReference>
<keyword evidence="2" id="KW-0808">Transferase</keyword>